<sequence>MERIVPPQERNLIERVQIGGPKSKDVYVWNYTKTCHYSVKSRYWVQYNEVGKRREPTMMNQPSFDFLYQLAWKSKASPKPTMQVIFLLLSQIPEIVVQFSPRGGNKAADRIAKEIFTYMSNVPKLYSVEPSWLKFKGMNDISMYGEPEG</sequence>
<evidence type="ECO:0000313" key="1">
    <source>
        <dbReference type="EMBL" id="KAF3528284.1"/>
    </source>
</evidence>
<gene>
    <name evidence="1" type="ORF">DY000_02037749</name>
</gene>
<comment type="caution">
    <text evidence="1">The sequence shown here is derived from an EMBL/GenBank/DDBJ whole genome shotgun (WGS) entry which is preliminary data.</text>
</comment>
<dbReference type="EMBL" id="QGKV02001507">
    <property type="protein sequence ID" value="KAF3528284.1"/>
    <property type="molecule type" value="Genomic_DNA"/>
</dbReference>
<accession>A0ABQ7B7Q0</accession>
<protein>
    <recommendedName>
        <fullName evidence="3">RNase H type-1 domain-containing protein</fullName>
    </recommendedName>
</protein>
<evidence type="ECO:0000313" key="2">
    <source>
        <dbReference type="Proteomes" id="UP000266723"/>
    </source>
</evidence>
<name>A0ABQ7B7Q0_BRACR</name>
<reference evidence="1 2" key="1">
    <citation type="journal article" date="2020" name="BMC Genomics">
        <title>Intraspecific diversification of the crop wild relative Brassica cretica Lam. using demographic model selection.</title>
        <authorList>
            <person name="Kioukis A."/>
            <person name="Michalopoulou V.A."/>
            <person name="Briers L."/>
            <person name="Pirintsos S."/>
            <person name="Studholme D.J."/>
            <person name="Pavlidis P."/>
            <person name="Sarris P.F."/>
        </authorList>
    </citation>
    <scope>NUCLEOTIDE SEQUENCE [LARGE SCALE GENOMIC DNA]</scope>
    <source>
        <strain evidence="2">cv. PFS-1207/04</strain>
    </source>
</reference>
<organism evidence="1 2">
    <name type="scientific">Brassica cretica</name>
    <name type="common">Mustard</name>
    <dbReference type="NCBI Taxonomy" id="69181"/>
    <lineage>
        <taxon>Eukaryota</taxon>
        <taxon>Viridiplantae</taxon>
        <taxon>Streptophyta</taxon>
        <taxon>Embryophyta</taxon>
        <taxon>Tracheophyta</taxon>
        <taxon>Spermatophyta</taxon>
        <taxon>Magnoliopsida</taxon>
        <taxon>eudicotyledons</taxon>
        <taxon>Gunneridae</taxon>
        <taxon>Pentapetalae</taxon>
        <taxon>rosids</taxon>
        <taxon>malvids</taxon>
        <taxon>Brassicales</taxon>
        <taxon>Brassicaceae</taxon>
        <taxon>Brassiceae</taxon>
        <taxon>Brassica</taxon>
    </lineage>
</organism>
<proteinExistence type="predicted"/>
<evidence type="ECO:0008006" key="3">
    <source>
        <dbReference type="Google" id="ProtNLM"/>
    </source>
</evidence>
<keyword evidence="2" id="KW-1185">Reference proteome</keyword>
<dbReference type="Proteomes" id="UP000266723">
    <property type="component" value="Unassembled WGS sequence"/>
</dbReference>